<keyword evidence="1" id="KW-1133">Transmembrane helix</keyword>
<feature type="transmembrane region" description="Helical" evidence="1">
    <location>
        <begin position="55"/>
        <end position="74"/>
    </location>
</feature>
<name>A0A239PL81_9PROT</name>
<evidence type="ECO:0000313" key="2">
    <source>
        <dbReference type="EMBL" id="SNT68315.1"/>
    </source>
</evidence>
<gene>
    <name evidence="2" type="ORF">SAMN06297382_0817</name>
</gene>
<dbReference type="RefSeq" id="WP_089411267.1">
    <property type="nucleotide sequence ID" value="NZ_FZQA01000001.1"/>
</dbReference>
<reference evidence="2 3" key="1">
    <citation type="submission" date="2017-07" db="EMBL/GenBank/DDBJ databases">
        <authorList>
            <person name="Sun Z.S."/>
            <person name="Albrecht U."/>
            <person name="Echele G."/>
            <person name="Lee C.C."/>
        </authorList>
    </citation>
    <scope>NUCLEOTIDE SEQUENCE [LARGE SCALE GENOMIC DNA]</scope>
    <source>
        <strain evidence="2 3">CGMCC 1.12710</strain>
    </source>
</reference>
<keyword evidence="1" id="KW-0812">Transmembrane</keyword>
<feature type="transmembrane region" description="Helical" evidence="1">
    <location>
        <begin position="104"/>
        <end position="121"/>
    </location>
</feature>
<evidence type="ECO:0000313" key="3">
    <source>
        <dbReference type="Proteomes" id="UP000198346"/>
    </source>
</evidence>
<accession>A0A239PL81</accession>
<dbReference type="AlphaFoldDB" id="A0A239PL81"/>
<dbReference type="EMBL" id="FZQA01000001">
    <property type="protein sequence ID" value="SNT68315.1"/>
    <property type="molecule type" value="Genomic_DNA"/>
</dbReference>
<feature type="transmembrane region" description="Helical" evidence="1">
    <location>
        <begin position="81"/>
        <end position="98"/>
    </location>
</feature>
<proteinExistence type="predicted"/>
<keyword evidence="3" id="KW-1185">Reference proteome</keyword>
<dbReference type="Proteomes" id="UP000198346">
    <property type="component" value="Unassembled WGS sequence"/>
</dbReference>
<evidence type="ECO:0008006" key="4">
    <source>
        <dbReference type="Google" id="ProtNLM"/>
    </source>
</evidence>
<evidence type="ECO:0000256" key="1">
    <source>
        <dbReference type="SAM" id="Phobius"/>
    </source>
</evidence>
<keyword evidence="1" id="KW-0472">Membrane</keyword>
<sequence>MKIAIVILAVLGAIAAGFLGVKWLGDLSALGNMSELQRMAVRSAAAAQGQSLDKMGAAAFLLILAFLAGLAGAFFTLKNRLPLAGGLLVGAGLVPVLIQPQAVVFTFLLIAAGGLAFFSHAKKKGSPS</sequence>
<protein>
    <recommendedName>
        <fullName evidence="4">DUF4064 domain-containing protein</fullName>
    </recommendedName>
</protein>
<organism evidence="2 3">
    <name type="scientific">Amphiplicatus metriothermophilus</name>
    <dbReference type="NCBI Taxonomy" id="1519374"/>
    <lineage>
        <taxon>Bacteria</taxon>
        <taxon>Pseudomonadati</taxon>
        <taxon>Pseudomonadota</taxon>
        <taxon>Alphaproteobacteria</taxon>
        <taxon>Parvularculales</taxon>
        <taxon>Parvularculaceae</taxon>
        <taxon>Amphiplicatus</taxon>
    </lineage>
</organism>